<dbReference type="AlphaFoldDB" id="X1UWI5"/>
<gene>
    <name evidence="2" type="ORF">S12H4_50208</name>
</gene>
<dbReference type="InterPro" id="IPR003961">
    <property type="entry name" value="FN3_dom"/>
</dbReference>
<dbReference type="PROSITE" id="PS50853">
    <property type="entry name" value="FN3"/>
    <property type="match status" value="1"/>
</dbReference>
<evidence type="ECO:0000259" key="1">
    <source>
        <dbReference type="PROSITE" id="PS50853"/>
    </source>
</evidence>
<feature type="non-terminal residue" evidence="2">
    <location>
        <position position="1"/>
    </location>
</feature>
<organism evidence="2">
    <name type="scientific">marine sediment metagenome</name>
    <dbReference type="NCBI Taxonomy" id="412755"/>
    <lineage>
        <taxon>unclassified sequences</taxon>
        <taxon>metagenomes</taxon>
        <taxon>ecological metagenomes</taxon>
    </lineage>
</organism>
<reference evidence="2" key="1">
    <citation type="journal article" date="2014" name="Front. Microbiol.">
        <title>High frequency of phylogenetically diverse reductive dehalogenase-homologous genes in deep subseafloor sedimentary metagenomes.</title>
        <authorList>
            <person name="Kawai M."/>
            <person name="Futagami T."/>
            <person name="Toyoda A."/>
            <person name="Takaki Y."/>
            <person name="Nishi S."/>
            <person name="Hori S."/>
            <person name="Arai W."/>
            <person name="Tsubouchi T."/>
            <person name="Morono Y."/>
            <person name="Uchiyama I."/>
            <person name="Ito T."/>
            <person name="Fujiyama A."/>
            <person name="Inagaki F."/>
            <person name="Takami H."/>
        </authorList>
    </citation>
    <scope>NUCLEOTIDE SEQUENCE</scope>
    <source>
        <strain evidence="2">Expedition CK06-06</strain>
    </source>
</reference>
<name>X1UWI5_9ZZZZ</name>
<feature type="non-terminal residue" evidence="2">
    <location>
        <position position="245"/>
    </location>
</feature>
<protein>
    <recommendedName>
        <fullName evidence="1">Fibronectin type-III domain-containing protein</fullName>
    </recommendedName>
</protein>
<comment type="caution">
    <text evidence="2">The sequence shown here is derived from an EMBL/GenBank/DDBJ whole genome shotgun (WGS) entry which is preliminary data.</text>
</comment>
<accession>X1UWI5</accession>
<sequence>DMLAGQCEFEIWGITELNLTVAAVAPDVVTNAATSITTSSATLNGNLGNLGTALSVDVSFEWGTSTSYGEETPTETMTSIGSFSAALSGLSPGTTYHFRAKADADGAISYGGDKTFTTQAPSGDGDGDGGGFGPTFYIETNLFGTEGSYHIGSSGKILETIEATSADGNLTITIPKDTIALDKDGDRLESLEAAVDKSPPAPPKDAHIIGLAYDFGPDGATFDPPITFTWSYDPDALPEDVAEED</sequence>
<proteinExistence type="predicted"/>
<evidence type="ECO:0000313" key="2">
    <source>
        <dbReference type="EMBL" id="GAJ04256.1"/>
    </source>
</evidence>
<dbReference type="EMBL" id="BARW01031591">
    <property type="protein sequence ID" value="GAJ04256.1"/>
    <property type="molecule type" value="Genomic_DNA"/>
</dbReference>
<feature type="domain" description="Fibronectin type-III" evidence="1">
    <location>
        <begin position="25"/>
        <end position="123"/>
    </location>
</feature>